<evidence type="ECO:0000313" key="3">
    <source>
        <dbReference type="EMBL" id="KAG5672800.1"/>
    </source>
</evidence>
<dbReference type="Proteomes" id="UP001107558">
    <property type="component" value="Chromosome 3"/>
</dbReference>
<feature type="coiled-coil region" evidence="1">
    <location>
        <begin position="169"/>
        <end position="217"/>
    </location>
</feature>
<protein>
    <submittedName>
        <fullName evidence="3">Uncharacterized protein</fullName>
    </submittedName>
</protein>
<evidence type="ECO:0000256" key="2">
    <source>
        <dbReference type="SAM" id="MobiDB-lite"/>
    </source>
</evidence>
<dbReference type="EMBL" id="JADBJN010000003">
    <property type="protein sequence ID" value="KAG5672800.1"/>
    <property type="molecule type" value="Genomic_DNA"/>
</dbReference>
<gene>
    <name evidence="3" type="ORF">PVAND_002893</name>
</gene>
<organism evidence="3 4">
    <name type="scientific">Polypedilum vanderplanki</name>
    <name type="common">Sleeping chironomid midge</name>
    <dbReference type="NCBI Taxonomy" id="319348"/>
    <lineage>
        <taxon>Eukaryota</taxon>
        <taxon>Metazoa</taxon>
        <taxon>Ecdysozoa</taxon>
        <taxon>Arthropoda</taxon>
        <taxon>Hexapoda</taxon>
        <taxon>Insecta</taxon>
        <taxon>Pterygota</taxon>
        <taxon>Neoptera</taxon>
        <taxon>Endopterygota</taxon>
        <taxon>Diptera</taxon>
        <taxon>Nematocera</taxon>
        <taxon>Chironomoidea</taxon>
        <taxon>Chironomidae</taxon>
        <taxon>Chironominae</taxon>
        <taxon>Polypedilum</taxon>
        <taxon>Polypedilum</taxon>
    </lineage>
</organism>
<feature type="region of interest" description="Disordered" evidence="2">
    <location>
        <begin position="251"/>
        <end position="285"/>
    </location>
</feature>
<keyword evidence="1" id="KW-0175">Coiled coil</keyword>
<name>A0A9J6BSX1_POLVA</name>
<evidence type="ECO:0000313" key="4">
    <source>
        <dbReference type="Proteomes" id="UP001107558"/>
    </source>
</evidence>
<keyword evidence="4" id="KW-1185">Reference proteome</keyword>
<comment type="caution">
    <text evidence="3">The sequence shown here is derived from an EMBL/GenBank/DDBJ whole genome shotgun (WGS) entry which is preliminary data.</text>
</comment>
<proteinExistence type="predicted"/>
<sequence>MNNEAEKSPVRMTTSTFKFKRNTKGIMNFATDSPSRSVVWAKDTPVKEHISIRLKSQDLSQVSPKPSVKKFISSPLLTVPNYSDQILSPNTLARKAQIDQRLCEEFEKLDREVNKVVEYKPRNILDNLNETSQKERAYESKSKSTGNLCTNANAIMDDDYDEMDDIEFLTQLENEARKKLNDKASRENNPLSNSSNVNEIISKMESKNEILKQQQKNDKNLIHEEDDIDEMMLSIPFECLVDPNFNATGTNALPKPTIEPPKLLSFPQKSSTKRQLNKTDSSVTDRQPVIKKIFTKEECEQKRLEALKRRQELLKKRQQDNGK</sequence>
<reference evidence="3" key="1">
    <citation type="submission" date="2021-03" db="EMBL/GenBank/DDBJ databases">
        <title>Chromosome level genome of the anhydrobiotic midge Polypedilum vanderplanki.</title>
        <authorList>
            <person name="Yoshida Y."/>
            <person name="Kikawada T."/>
            <person name="Gusev O."/>
        </authorList>
    </citation>
    <scope>NUCLEOTIDE SEQUENCE</scope>
    <source>
        <strain evidence="3">NIAS01</strain>
        <tissue evidence="3">Whole body or cell culture</tissue>
    </source>
</reference>
<evidence type="ECO:0000256" key="1">
    <source>
        <dbReference type="SAM" id="Coils"/>
    </source>
</evidence>
<accession>A0A9J6BSX1</accession>
<dbReference type="AlphaFoldDB" id="A0A9J6BSX1"/>